<evidence type="ECO:0000313" key="4">
    <source>
        <dbReference type="EMBL" id="NYI94487.1"/>
    </source>
</evidence>
<keyword evidence="5" id="KW-1185">Reference proteome</keyword>
<dbReference type="NCBIfam" id="TIGR00377">
    <property type="entry name" value="ant_ant_sig"/>
    <property type="match status" value="1"/>
</dbReference>
<comment type="similarity">
    <text evidence="1 2">Belongs to the anti-sigma-factor antagonist family.</text>
</comment>
<dbReference type="PROSITE" id="PS50801">
    <property type="entry name" value="STAS"/>
    <property type="match status" value="1"/>
</dbReference>
<name>A0A853BIR7_9ACTN</name>
<dbReference type="CDD" id="cd07043">
    <property type="entry name" value="STAS_anti-anti-sigma_factors"/>
    <property type="match status" value="1"/>
</dbReference>
<dbReference type="GO" id="GO:0043856">
    <property type="term" value="F:anti-sigma factor antagonist activity"/>
    <property type="evidence" value="ECO:0007669"/>
    <property type="project" value="InterPro"/>
</dbReference>
<evidence type="ECO:0000259" key="3">
    <source>
        <dbReference type="PROSITE" id="PS50801"/>
    </source>
</evidence>
<comment type="caution">
    <text evidence="4">The sequence shown here is derived from an EMBL/GenBank/DDBJ whole genome shotgun (WGS) entry which is preliminary data.</text>
</comment>
<dbReference type="Gene3D" id="3.30.750.24">
    <property type="entry name" value="STAS domain"/>
    <property type="match status" value="1"/>
</dbReference>
<accession>A0A853BIR7</accession>
<protein>
    <recommendedName>
        <fullName evidence="2">Anti-sigma factor antagonist</fullName>
    </recommendedName>
</protein>
<organism evidence="4 5">
    <name type="scientific">Streptomonospora nanhaiensis</name>
    <dbReference type="NCBI Taxonomy" id="1323731"/>
    <lineage>
        <taxon>Bacteria</taxon>
        <taxon>Bacillati</taxon>
        <taxon>Actinomycetota</taxon>
        <taxon>Actinomycetes</taxon>
        <taxon>Streptosporangiales</taxon>
        <taxon>Nocardiopsidaceae</taxon>
        <taxon>Streptomonospora</taxon>
    </lineage>
</organism>
<dbReference type="Proteomes" id="UP000575985">
    <property type="component" value="Unassembled WGS sequence"/>
</dbReference>
<dbReference type="InterPro" id="IPR036513">
    <property type="entry name" value="STAS_dom_sf"/>
</dbReference>
<proteinExistence type="inferred from homology"/>
<dbReference type="AlphaFoldDB" id="A0A853BIR7"/>
<dbReference type="InterPro" id="IPR002645">
    <property type="entry name" value="STAS_dom"/>
</dbReference>
<dbReference type="InterPro" id="IPR058548">
    <property type="entry name" value="MlaB-like_STAS"/>
</dbReference>
<dbReference type="PANTHER" id="PTHR35849">
    <property type="entry name" value="BLR2341 PROTEIN"/>
    <property type="match status" value="1"/>
</dbReference>
<sequence>MPAQDGGRDADEQIAVVPVLGEIDIATADDMYARLLAAGPGRAAVAADLSRVEFFDASGVRALVSARRRLAERGVRLVLGEPSHAVVRTLEVLGLADSFDVLPLRELPLAGHTAAPN</sequence>
<dbReference type="InterPro" id="IPR052746">
    <property type="entry name" value="MlaB_ABC_Transporter"/>
</dbReference>
<evidence type="ECO:0000256" key="2">
    <source>
        <dbReference type="RuleBase" id="RU003749"/>
    </source>
</evidence>
<dbReference type="SUPFAM" id="SSF52091">
    <property type="entry name" value="SpoIIaa-like"/>
    <property type="match status" value="1"/>
</dbReference>
<evidence type="ECO:0000256" key="1">
    <source>
        <dbReference type="ARBA" id="ARBA00009013"/>
    </source>
</evidence>
<dbReference type="Pfam" id="PF13466">
    <property type="entry name" value="STAS_2"/>
    <property type="match status" value="1"/>
</dbReference>
<feature type="domain" description="STAS" evidence="3">
    <location>
        <begin position="12"/>
        <end position="104"/>
    </location>
</feature>
<dbReference type="InterPro" id="IPR003658">
    <property type="entry name" value="Anti-sigma_ant"/>
</dbReference>
<reference evidence="4 5" key="1">
    <citation type="submission" date="2020-07" db="EMBL/GenBank/DDBJ databases">
        <title>Sequencing the genomes of 1000 actinobacteria strains.</title>
        <authorList>
            <person name="Klenk H.-P."/>
        </authorList>
    </citation>
    <scope>NUCLEOTIDE SEQUENCE [LARGE SCALE GENOMIC DNA]</scope>
    <source>
        <strain evidence="4 5">DSM 45927</strain>
    </source>
</reference>
<dbReference type="EMBL" id="JACCFO010000001">
    <property type="protein sequence ID" value="NYI94487.1"/>
    <property type="molecule type" value="Genomic_DNA"/>
</dbReference>
<dbReference type="PANTHER" id="PTHR35849:SF2">
    <property type="entry name" value="BLR2341 PROTEIN"/>
    <property type="match status" value="1"/>
</dbReference>
<dbReference type="RefSeq" id="WP_308118505.1">
    <property type="nucleotide sequence ID" value="NZ_JACCFO010000001.1"/>
</dbReference>
<evidence type="ECO:0000313" key="5">
    <source>
        <dbReference type="Proteomes" id="UP000575985"/>
    </source>
</evidence>
<gene>
    <name evidence="4" type="ORF">HNR12_000764</name>
</gene>